<reference evidence="16" key="1">
    <citation type="submission" date="2021-02" db="EMBL/GenBank/DDBJ databases">
        <authorList>
            <person name="Nowell W R."/>
        </authorList>
    </citation>
    <scope>NUCLEOTIDE SEQUENCE</scope>
</reference>
<dbReference type="InterPro" id="IPR000341">
    <property type="entry name" value="PI3K_Ras-bd_dom"/>
</dbReference>
<dbReference type="SUPFAM" id="SSF49562">
    <property type="entry name" value="C2 domain (Calcium/lipid-binding domain, CaLB)"/>
    <property type="match status" value="2"/>
</dbReference>
<dbReference type="InterPro" id="IPR000008">
    <property type="entry name" value="C2_dom"/>
</dbReference>
<dbReference type="SMART" id="SM00239">
    <property type="entry name" value="C2"/>
    <property type="match status" value="1"/>
</dbReference>
<dbReference type="SMART" id="SM00312">
    <property type="entry name" value="PX"/>
    <property type="match status" value="1"/>
</dbReference>
<keyword evidence="5" id="KW-0443">Lipid metabolism</keyword>
<keyword evidence="4" id="KW-0067">ATP-binding</keyword>
<dbReference type="InterPro" id="IPR042236">
    <property type="entry name" value="PI3K_accessory_sf"/>
</dbReference>
<evidence type="ECO:0000259" key="11">
    <source>
        <dbReference type="PROSITE" id="PS50195"/>
    </source>
</evidence>
<dbReference type="PROSITE" id="PS51547">
    <property type="entry name" value="C2_PI3K"/>
    <property type="match status" value="1"/>
</dbReference>
<dbReference type="Pfam" id="PF00454">
    <property type="entry name" value="PI3_PI4_kinase"/>
    <property type="match status" value="1"/>
</dbReference>
<dbReference type="Pfam" id="PF00168">
    <property type="entry name" value="C2"/>
    <property type="match status" value="1"/>
</dbReference>
<dbReference type="PROSITE" id="PS00916">
    <property type="entry name" value="PI3_4_KINASE_2"/>
    <property type="match status" value="1"/>
</dbReference>
<dbReference type="InterPro" id="IPR011009">
    <property type="entry name" value="Kinase-like_dom_sf"/>
</dbReference>
<dbReference type="GO" id="GO:0043491">
    <property type="term" value="P:phosphatidylinositol 3-kinase/protein kinase B signal transduction"/>
    <property type="evidence" value="ECO:0007669"/>
    <property type="project" value="TreeGrafter"/>
</dbReference>
<feature type="domain" description="PIK helical" evidence="13">
    <location>
        <begin position="836"/>
        <end position="1017"/>
    </location>
</feature>
<dbReference type="Gene3D" id="1.10.1070.11">
    <property type="entry name" value="Phosphatidylinositol 3-/4-kinase, catalytic domain"/>
    <property type="match status" value="1"/>
</dbReference>
<dbReference type="PROSITE" id="PS50195">
    <property type="entry name" value="PX"/>
    <property type="match status" value="1"/>
</dbReference>
<dbReference type="PROSITE" id="PS51545">
    <property type="entry name" value="PIK_HELICAL"/>
    <property type="match status" value="1"/>
</dbReference>
<feature type="compositionally biased region" description="Basic and acidic residues" evidence="9">
    <location>
        <begin position="1537"/>
        <end position="1552"/>
    </location>
</feature>
<comment type="catalytic activity">
    <reaction evidence="6">
        <text>a 1,2-diacyl-sn-glycero-3-phospho-(1D-myo-inositol) + ATP = a 1,2-diacyl-sn-glycero-3-phospho-(1D-myo-inositol-3-phosphate) + ADP + H(+)</text>
        <dbReference type="Rhea" id="RHEA:12709"/>
        <dbReference type="ChEBI" id="CHEBI:15378"/>
        <dbReference type="ChEBI" id="CHEBI:30616"/>
        <dbReference type="ChEBI" id="CHEBI:57880"/>
        <dbReference type="ChEBI" id="CHEBI:58088"/>
        <dbReference type="ChEBI" id="CHEBI:456216"/>
        <dbReference type="EC" id="2.7.1.137"/>
    </reaction>
    <physiologicalReaction direction="left-to-right" evidence="6">
        <dbReference type="Rhea" id="RHEA:12710"/>
    </physiologicalReaction>
</comment>
<evidence type="ECO:0000256" key="3">
    <source>
        <dbReference type="ARBA" id="ARBA00022777"/>
    </source>
</evidence>
<feature type="domain" description="PI3K-RBD" evidence="14">
    <location>
        <begin position="289"/>
        <end position="375"/>
    </location>
</feature>
<feature type="domain" description="PI3K/PI4K catalytic" evidence="12">
    <location>
        <begin position="1088"/>
        <end position="1366"/>
    </location>
</feature>
<comment type="caution">
    <text evidence="16">The sequence shown here is derived from an EMBL/GenBank/DDBJ whole genome shotgun (WGS) entry which is preliminary data.</text>
</comment>
<keyword evidence="1" id="KW-0808">Transferase</keyword>
<evidence type="ECO:0000256" key="6">
    <source>
        <dbReference type="ARBA" id="ARBA00023985"/>
    </source>
</evidence>
<dbReference type="OrthoDB" id="67688at2759"/>
<evidence type="ECO:0000256" key="5">
    <source>
        <dbReference type="ARBA" id="ARBA00023098"/>
    </source>
</evidence>
<comment type="catalytic activity">
    <reaction evidence="7">
        <text>a 1,2-diacyl-sn-glycero-3-phospho-(1D-myo-inositol 4-phosphate) + ATP = a 1,2-diacyl-sn-glycero-3-phospho-(1D-myo-inositol-3,4-bisphosphate) + ADP + H(+)</text>
        <dbReference type="Rhea" id="RHEA:18373"/>
        <dbReference type="ChEBI" id="CHEBI:15378"/>
        <dbReference type="ChEBI" id="CHEBI:30616"/>
        <dbReference type="ChEBI" id="CHEBI:57658"/>
        <dbReference type="ChEBI" id="CHEBI:58178"/>
        <dbReference type="ChEBI" id="CHEBI:456216"/>
        <dbReference type="EC" id="2.7.1.154"/>
    </reaction>
    <physiologicalReaction direction="left-to-right" evidence="7">
        <dbReference type="Rhea" id="RHEA:18374"/>
    </physiologicalReaction>
</comment>
<protein>
    <recommendedName>
        <fullName evidence="18">Phosphatidylinositol-4-phosphate 3-kinase</fullName>
    </recommendedName>
</protein>
<dbReference type="InterPro" id="IPR001683">
    <property type="entry name" value="PX_dom"/>
</dbReference>
<dbReference type="PROSITE" id="PS51546">
    <property type="entry name" value="PI3K_RBD"/>
    <property type="match status" value="1"/>
</dbReference>
<feature type="domain" description="C2" evidence="10">
    <location>
        <begin position="1558"/>
        <end position="1676"/>
    </location>
</feature>
<evidence type="ECO:0000256" key="9">
    <source>
        <dbReference type="SAM" id="MobiDB-lite"/>
    </source>
</evidence>
<dbReference type="PROSITE" id="PS50004">
    <property type="entry name" value="C2"/>
    <property type="match status" value="1"/>
</dbReference>
<evidence type="ECO:0000256" key="7">
    <source>
        <dbReference type="ARBA" id="ARBA00029297"/>
    </source>
</evidence>
<feature type="domain" description="PX" evidence="11">
    <location>
        <begin position="1408"/>
        <end position="1533"/>
    </location>
</feature>
<accession>A0A813NUC5</accession>
<dbReference type="InterPro" id="IPR018936">
    <property type="entry name" value="PI3/4_kinase_CS"/>
</dbReference>
<dbReference type="SMART" id="SM00146">
    <property type="entry name" value="PI3Kc"/>
    <property type="match status" value="1"/>
</dbReference>
<dbReference type="GO" id="GO:0005886">
    <property type="term" value="C:plasma membrane"/>
    <property type="evidence" value="ECO:0007669"/>
    <property type="project" value="TreeGrafter"/>
</dbReference>
<dbReference type="EMBL" id="CAJNOO010000010">
    <property type="protein sequence ID" value="CAF0738943.1"/>
    <property type="molecule type" value="Genomic_DNA"/>
</dbReference>
<dbReference type="Pfam" id="PF00613">
    <property type="entry name" value="PI3Ka"/>
    <property type="match status" value="1"/>
</dbReference>
<dbReference type="PANTHER" id="PTHR10048:SF14">
    <property type="entry name" value="LD28067P"/>
    <property type="match status" value="1"/>
</dbReference>
<dbReference type="Gene3D" id="2.60.40.150">
    <property type="entry name" value="C2 domain"/>
    <property type="match status" value="2"/>
</dbReference>
<dbReference type="InterPro" id="IPR029071">
    <property type="entry name" value="Ubiquitin-like_domsf"/>
</dbReference>
<evidence type="ECO:0000259" key="13">
    <source>
        <dbReference type="PROSITE" id="PS51545"/>
    </source>
</evidence>
<dbReference type="InterPro" id="IPR002420">
    <property type="entry name" value="PI3K-type_C2_dom"/>
</dbReference>
<evidence type="ECO:0000313" key="17">
    <source>
        <dbReference type="Proteomes" id="UP000663882"/>
    </source>
</evidence>
<dbReference type="Pfam" id="PF00794">
    <property type="entry name" value="PI3K_rbd"/>
    <property type="match status" value="1"/>
</dbReference>
<dbReference type="GO" id="GO:0035005">
    <property type="term" value="F:1-phosphatidylinositol-4-phosphate 3-kinase activity"/>
    <property type="evidence" value="ECO:0007669"/>
    <property type="project" value="UniProtKB-EC"/>
</dbReference>
<evidence type="ECO:0000256" key="4">
    <source>
        <dbReference type="ARBA" id="ARBA00022840"/>
    </source>
</evidence>
<feature type="region of interest" description="Disordered" evidence="9">
    <location>
        <begin position="179"/>
        <end position="201"/>
    </location>
</feature>
<gene>
    <name evidence="16" type="ORF">RFH988_LOCUS614</name>
</gene>
<dbReference type="Gene3D" id="1.25.40.70">
    <property type="entry name" value="Phosphatidylinositol 3-kinase, accessory domain (PIK)"/>
    <property type="match status" value="1"/>
</dbReference>
<dbReference type="SMART" id="SM00145">
    <property type="entry name" value="PI3Ka"/>
    <property type="match status" value="1"/>
</dbReference>
<keyword evidence="2" id="KW-0547">Nucleotide-binding</keyword>
<dbReference type="InterPro" id="IPR000403">
    <property type="entry name" value="PI3/4_kinase_cat_dom"/>
</dbReference>
<evidence type="ECO:0000259" key="10">
    <source>
        <dbReference type="PROSITE" id="PS50004"/>
    </source>
</evidence>
<dbReference type="SUPFAM" id="SSF48371">
    <property type="entry name" value="ARM repeat"/>
    <property type="match status" value="1"/>
</dbReference>
<dbReference type="SUPFAM" id="SSF56112">
    <property type="entry name" value="Protein kinase-like (PK-like)"/>
    <property type="match status" value="1"/>
</dbReference>
<evidence type="ECO:0000256" key="2">
    <source>
        <dbReference type="ARBA" id="ARBA00022741"/>
    </source>
</evidence>
<feature type="compositionally biased region" description="Low complexity" evidence="9">
    <location>
        <begin position="182"/>
        <end position="201"/>
    </location>
</feature>
<feature type="domain" description="C2 PI3K-type" evidence="15">
    <location>
        <begin position="623"/>
        <end position="819"/>
    </location>
</feature>
<sequence>MTSSDCLSSNNRDHRLSSIPRFNLPVQPFLNTTNEIQKTPSSCTTPISASPNNFYTPTLIHPPRFPQANMLNFPRPPLPLPPPPLIRKNIEFKPPEQDILDKNFFRTFNMEQKQETINKNSDNTTNIGPNLIDMGVDPSSPALLSGNVFELFDPLKQPSRPHSWPSKLNEAGTNAATPPFVTPSSETPPISSTIPPTSSIMPPTSSIIPPTSSIIPPTSSIIPSTVVSTSSLSYPYPIKFRLKLTTFPDIKPFSHLVQRIRNESQTKQTSDEIFYCKRVQRLTPQHIEQKQLPVTLYIYVDGGKEPKCLTNISLQSTVSHILYQLLEITPFDYDQSILKLRSREEYLRNEDVLCDIEYVYNCINSLKQLEFVLVKKPTYGYQKQQKINYISFEQFCLSEQENTYHTLTSSLDISNRSLTDKKHRNSHRSSTALRSTKSLNIHKQATYSHQAHIAHSSNAPFLASDPRWLDEFRKDIELILLQIEQRFNRLVLFHQPILSISEQIKIINELIGFIKNIQVTCSYIQSSLISDKQRELKIFADQLIRKSHNEHEQQITLEIHEKLTRLLYDSLVIFVNYIQTYCHSYLIPYEVELYNDKNISINIEELKYPPTKKNQISRSINESPDTFQVYIDSLFSLPTISNIKSIGIIARLCYGNQTKARQMTRSMSFVRNNYHSENVSLKPQIRFDQWLSFDDARLCELQREALLLFEIYASYNDDFDSSSPLSPLYEVFDGVSMRLIGWCSQALFDNEHYLITGERYLGIFDASTINRTGFYSLRNVFERNCPILSVSFLDQSFLWPDVQARSDKHPGNFTDISRDKQEHLCRLLKRPSLLLVDHSAMTTNDNRKQQFSLNMSDEEREFSEEECHFLWSHRHFVIHKPYALPKLLKSRSVWDYPSLIDIYALLNEVTHDRTIDEIESFELLLPAFPDMHTRSFAYHSLISRLTSQDLLIYLPQLLQIIKFDYIHSSIIIEYLLKQSLIDYSLAHKLYWHLRQLLITEHLHYIRYYYLFLSLLYVLDENFRIELQHEYDLCLNLKRIGMKLKTNKSNNKGNLLYEHLRELNNEFFHSGKLTCRLPCQFNFMTNNIDINSCSFFNSLTVPIKLVFNPIDSSCEKYYSIYKIGDDLRQDQIVLQLFACMDKIWQANDFDFRLSLFNVVQTQERCGFIEMITESETLREIESRSGTIKGSLGESALYDWLRLHNTTDREFRIALENLTYSCAAYCVATYILGIGDRHNDNIMVKQSGHLFHIDFGKYLGDTQKFGWFNRDRAPFVFTKQMLYAMSDRGTSNDALHRFVDLCCNAFCTLRQNSSLLLLLLSHLCSSNVLNLNYDAVRFVYDRLSPLTNYAHSIAHFTELIVDSLNSTWTTFNFLIHTFAQTTSSTNSSNSMPIGTTLSFVPKTYTIATDGKIKSAHVVSYDKRTHPTKHYLYKLKVEREIIDDSIMMHNHNIKRLYITYHYRTYNEFYEFFERLNKQFPLIGLDLKFSRQTEDKIVAQRHVSDINDFLENLFRSTNEVVESDLVITFFHMIQQDQQINDSKEKPNDDFSSRLAHDSSSNNRPKIRIQLKYDNGKLFVMVRYANNLPLINGNDPNPYCKCYLFPDASKSTKRKGKTIMNSRNPIFNDTFTYEMDLSEIQKRLIRVSVWNNVLAVGNHVLGEVDIVLSKIDWSKENARDYTFFSIDS</sequence>
<dbReference type="InterPro" id="IPR016024">
    <property type="entry name" value="ARM-type_fold"/>
</dbReference>
<evidence type="ECO:0000259" key="12">
    <source>
        <dbReference type="PROSITE" id="PS50290"/>
    </source>
</evidence>
<dbReference type="InterPro" id="IPR036871">
    <property type="entry name" value="PX_dom_sf"/>
</dbReference>
<evidence type="ECO:0008006" key="18">
    <source>
        <dbReference type="Google" id="ProtNLM"/>
    </source>
</evidence>
<dbReference type="SUPFAM" id="SSF54236">
    <property type="entry name" value="Ubiquitin-like"/>
    <property type="match status" value="1"/>
</dbReference>
<dbReference type="Gene3D" id="3.30.1010.10">
    <property type="entry name" value="Phosphatidylinositol 3-kinase Catalytic Subunit, Chain A, domain 4"/>
    <property type="match status" value="1"/>
</dbReference>
<dbReference type="InterPro" id="IPR015433">
    <property type="entry name" value="PI3/4_kinase"/>
</dbReference>
<evidence type="ECO:0000256" key="1">
    <source>
        <dbReference type="ARBA" id="ARBA00022679"/>
    </source>
</evidence>
<dbReference type="GO" id="GO:0016303">
    <property type="term" value="F:1-phosphatidylinositol-3-kinase activity"/>
    <property type="evidence" value="ECO:0007669"/>
    <property type="project" value="UniProtKB-EC"/>
</dbReference>
<dbReference type="GO" id="GO:0035091">
    <property type="term" value="F:phosphatidylinositol binding"/>
    <property type="evidence" value="ECO:0007669"/>
    <property type="project" value="InterPro"/>
</dbReference>
<dbReference type="PROSITE" id="PS50290">
    <property type="entry name" value="PI3_4_KINASE_3"/>
    <property type="match status" value="1"/>
</dbReference>
<dbReference type="GO" id="GO:0005737">
    <property type="term" value="C:cytoplasm"/>
    <property type="evidence" value="ECO:0007669"/>
    <property type="project" value="TreeGrafter"/>
</dbReference>
<dbReference type="InterPro" id="IPR001263">
    <property type="entry name" value="PI3K_accessory_dom"/>
</dbReference>
<dbReference type="Gene3D" id="3.30.1520.10">
    <property type="entry name" value="Phox-like domain"/>
    <property type="match status" value="1"/>
</dbReference>
<organism evidence="16 17">
    <name type="scientific">Rotaria sordida</name>
    <dbReference type="NCBI Taxonomy" id="392033"/>
    <lineage>
        <taxon>Eukaryota</taxon>
        <taxon>Metazoa</taxon>
        <taxon>Spiralia</taxon>
        <taxon>Gnathifera</taxon>
        <taxon>Rotifera</taxon>
        <taxon>Eurotatoria</taxon>
        <taxon>Bdelloidea</taxon>
        <taxon>Philodinida</taxon>
        <taxon>Philodinidae</taxon>
        <taxon>Rotaria</taxon>
    </lineage>
</organism>
<name>A0A813NUC5_9BILA</name>
<dbReference type="Proteomes" id="UP000663882">
    <property type="component" value="Unassembled WGS sequence"/>
</dbReference>
<dbReference type="GO" id="GO:0048015">
    <property type="term" value="P:phosphatidylinositol-mediated signaling"/>
    <property type="evidence" value="ECO:0007669"/>
    <property type="project" value="TreeGrafter"/>
</dbReference>
<dbReference type="InterPro" id="IPR036940">
    <property type="entry name" value="PI3/4_kinase_cat_sf"/>
</dbReference>
<proteinExistence type="inferred from homology"/>
<evidence type="ECO:0000259" key="14">
    <source>
        <dbReference type="PROSITE" id="PS51546"/>
    </source>
</evidence>
<comment type="similarity">
    <text evidence="8">Belongs to the PI3/PI4-kinase family.</text>
</comment>
<dbReference type="GO" id="GO:0005524">
    <property type="term" value="F:ATP binding"/>
    <property type="evidence" value="ECO:0007669"/>
    <property type="project" value="UniProtKB-KW"/>
</dbReference>
<evidence type="ECO:0000259" key="15">
    <source>
        <dbReference type="PROSITE" id="PS51547"/>
    </source>
</evidence>
<dbReference type="GO" id="GO:0016477">
    <property type="term" value="P:cell migration"/>
    <property type="evidence" value="ECO:0007669"/>
    <property type="project" value="TreeGrafter"/>
</dbReference>
<dbReference type="InterPro" id="IPR035892">
    <property type="entry name" value="C2_domain_sf"/>
</dbReference>
<dbReference type="PANTHER" id="PTHR10048">
    <property type="entry name" value="PHOSPHATIDYLINOSITOL KINASE"/>
    <property type="match status" value="1"/>
</dbReference>
<keyword evidence="3" id="KW-0418">Kinase</keyword>
<feature type="region of interest" description="Disordered" evidence="9">
    <location>
        <begin position="1534"/>
        <end position="1556"/>
    </location>
</feature>
<evidence type="ECO:0000313" key="16">
    <source>
        <dbReference type="EMBL" id="CAF0738943.1"/>
    </source>
</evidence>
<dbReference type="SUPFAM" id="SSF64268">
    <property type="entry name" value="PX domain"/>
    <property type="match status" value="1"/>
</dbReference>
<dbReference type="GO" id="GO:0005942">
    <property type="term" value="C:phosphatidylinositol 3-kinase complex"/>
    <property type="evidence" value="ECO:0007669"/>
    <property type="project" value="TreeGrafter"/>
</dbReference>
<dbReference type="Gene3D" id="3.10.20.90">
    <property type="entry name" value="Phosphatidylinositol 3-kinase Catalytic Subunit, Chain A, domain 1"/>
    <property type="match status" value="1"/>
</dbReference>
<evidence type="ECO:0000256" key="8">
    <source>
        <dbReference type="PROSITE-ProRule" id="PRU00880"/>
    </source>
</evidence>